<gene>
    <name evidence="12" type="primary">LOC112287553</name>
    <name evidence="11" type="ORF">PHYPA_014381</name>
</gene>
<dbReference type="RefSeq" id="XP_024386394.1">
    <property type="nucleotide sequence ID" value="XM_024530626.2"/>
</dbReference>
<feature type="region of interest" description="Disordered" evidence="6">
    <location>
        <begin position="1683"/>
        <end position="1703"/>
    </location>
</feature>
<dbReference type="GO" id="GO:0004386">
    <property type="term" value="F:helicase activity"/>
    <property type="evidence" value="ECO:0007669"/>
    <property type="project" value="UniProtKB-KW"/>
</dbReference>
<feature type="compositionally biased region" description="Polar residues" evidence="6">
    <location>
        <begin position="1690"/>
        <end position="1702"/>
    </location>
</feature>
<proteinExistence type="predicted"/>
<evidence type="ECO:0000259" key="9">
    <source>
        <dbReference type="Pfam" id="PF13087"/>
    </source>
</evidence>
<evidence type="ECO:0000313" key="12">
    <source>
        <dbReference type="EnsemblPlants" id="Pp3c10_25870V3.1"/>
    </source>
</evidence>
<feature type="region of interest" description="Disordered" evidence="6">
    <location>
        <begin position="2549"/>
        <end position="2582"/>
    </location>
</feature>
<reference evidence="11 13" key="1">
    <citation type="journal article" date="2008" name="Science">
        <title>The Physcomitrella genome reveals evolutionary insights into the conquest of land by plants.</title>
        <authorList>
            <person name="Rensing S."/>
            <person name="Lang D."/>
            <person name="Zimmer A."/>
            <person name="Terry A."/>
            <person name="Salamov A."/>
            <person name="Shapiro H."/>
            <person name="Nishiyama T."/>
            <person name="Perroud P.-F."/>
            <person name="Lindquist E."/>
            <person name="Kamisugi Y."/>
            <person name="Tanahashi T."/>
            <person name="Sakakibara K."/>
            <person name="Fujita T."/>
            <person name="Oishi K."/>
            <person name="Shin-I T."/>
            <person name="Kuroki Y."/>
            <person name="Toyoda A."/>
            <person name="Suzuki Y."/>
            <person name="Hashimoto A."/>
            <person name="Yamaguchi K."/>
            <person name="Sugano A."/>
            <person name="Kohara Y."/>
            <person name="Fujiyama A."/>
            <person name="Anterola A."/>
            <person name="Aoki S."/>
            <person name="Ashton N."/>
            <person name="Barbazuk W.B."/>
            <person name="Barker E."/>
            <person name="Bennetzen J."/>
            <person name="Bezanilla M."/>
            <person name="Blankenship R."/>
            <person name="Cho S.H."/>
            <person name="Dutcher S."/>
            <person name="Estelle M."/>
            <person name="Fawcett J.A."/>
            <person name="Gundlach H."/>
            <person name="Hanada K."/>
            <person name="Heyl A."/>
            <person name="Hicks K.A."/>
            <person name="Hugh J."/>
            <person name="Lohr M."/>
            <person name="Mayer K."/>
            <person name="Melkozernov A."/>
            <person name="Murata T."/>
            <person name="Nelson D."/>
            <person name="Pils B."/>
            <person name="Prigge M."/>
            <person name="Reiss B."/>
            <person name="Renner T."/>
            <person name="Rombauts S."/>
            <person name="Rushton P."/>
            <person name="Sanderfoot A."/>
            <person name="Schween G."/>
            <person name="Shiu S.-H."/>
            <person name="Stueber K."/>
            <person name="Theodoulou F.L."/>
            <person name="Tu H."/>
            <person name="Van de Peer Y."/>
            <person name="Verrier P.J."/>
            <person name="Waters E."/>
            <person name="Wood A."/>
            <person name="Yang L."/>
            <person name="Cove D."/>
            <person name="Cuming A."/>
            <person name="Hasebe M."/>
            <person name="Lucas S."/>
            <person name="Mishler D.B."/>
            <person name="Reski R."/>
            <person name="Grigoriev I."/>
            <person name="Quatrano R.S."/>
            <person name="Boore J.L."/>
        </authorList>
    </citation>
    <scope>NUCLEOTIDE SEQUENCE [LARGE SCALE GENOMIC DNA]</scope>
    <source>
        <strain evidence="12 13">cv. Gransden 2004</strain>
    </source>
</reference>
<accession>A0A2K1K0G6</accession>
<feature type="compositionally biased region" description="Polar residues" evidence="6">
    <location>
        <begin position="2182"/>
        <end position="2196"/>
    </location>
</feature>
<evidence type="ECO:0000259" key="8">
    <source>
        <dbReference type="Pfam" id="PF13086"/>
    </source>
</evidence>
<feature type="compositionally biased region" description="Polar residues" evidence="6">
    <location>
        <begin position="2430"/>
        <end position="2442"/>
    </location>
</feature>
<feature type="compositionally biased region" description="Acidic residues" evidence="6">
    <location>
        <begin position="1009"/>
        <end position="1029"/>
    </location>
</feature>
<dbReference type="GO" id="GO:0003723">
    <property type="term" value="F:RNA binding"/>
    <property type="evidence" value="ECO:0000318"/>
    <property type="project" value="GO_Central"/>
</dbReference>
<dbReference type="FunFam" id="3.40.50.300:FF:000326">
    <property type="entry name" value="P-loop containing nucleoside triphosphate hydrolase"/>
    <property type="match status" value="1"/>
</dbReference>
<dbReference type="Pfam" id="PF13087">
    <property type="entry name" value="AAA_12"/>
    <property type="match status" value="1"/>
</dbReference>
<feature type="compositionally biased region" description="Polar residues" evidence="6">
    <location>
        <begin position="2123"/>
        <end position="2149"/>
    </location>
</feature>
<reference evidence="11 13" key="2">
    <citation type="journal article" date="2018" name="Plant J.">
        <title>The Physcomitrella patens chromosome-scale assembly reveals moss genome structure and evolution.</title>
        <authorList>
            <person name="Lang D."/>
            <person name="Ullrich K.K."/>
            <person name="Murat F."/>
            <person name="Fuchs J."/>
            <person name="Jenkins J."/>
            <person name="Haas F.B."/>
            <person name="Piednoel M."/>
            <person name="Gundlach H."/>
            <person name="Van Bel M."/>
            <person name="Meyberg R."/>
            <person name="Vives C."/>
            <person name="Morata J."/>
            <person name="Symeonidi A."/>
            <person name="Hiss M."/>
            <person name="Muchero W."/>
            <person name="Kamisugi Y."/>
            <person name="Saleh O."/>
            <person name="Blanc G."/>
            <person name="Decker E.L."/>
            <person name="van Gessel N."/>
            <person name="Grimwood J."/>
            <person name="Hayes R.D."/>
            <person name="Graham S.W."/>
            <person name="Gunter L.E."/>
            <person name="McDaniel S.F."/>
            <person name="Hoernstein S.N.W."/>
            <person name="Larsson A."/>
            <person name="Li F.W."/>
            <person name="Perroud P.F."/>
            <person name="Phillips J."/>
            <person name="Ranjan P."/>
            <person name="Rokshar D.S."/>
            <person name="Rothfels C.J."/>
            <person name="Schneider L."/>
            <person name="Shu S."/>
            <person name="Stevenson D.W."/>
            <person name="Thummler F."/>
            <person name="Tillich M."/>
            <person name="Villarreal Aguilar J.C."/>
            <person name="Widiez T."/>
            <person name="Wong G.K."/>
            <person name="Wymore A."/>
            <person name="Zhang Y."/>
            <person name="Zimmer A.D."/>
            <person name="Quatrano R.S."/>
            <person name="Mayer K.F.X."/>
            <person name="Goodstein D."/>
            <person name="Casacuberta J.M."/>
            <person name="Vandepoele K."/>
            <person name="Reski R."/>
            <person name="Cuming A.C."/>
            <person name="Tuskan G.A."/>
            <person name="Maumus F."/>
            <person name="Salse J."/>
            <person name="Schmutz J."/>
            <person name="Rensing S.A."/>
        </authorList>
    </citation>
    <scope>NUCLEOTIDE SEQUENCE [LARGE SCALE GENOMIC DNA]</scope>
    <source>
        <strain evidence="12 13">cv. Gransden 2004</strain>
    </source>
</reference>
<feature type="domain" description="DNA2/NAM7 helicase helicase" evidence="8">
    <location>
        <begin position="1458"/>
        <end position="1870"/>
    </location>
</feature>
<organism evidence="11">
    <name type="scientific">Physcomitrium patens</name>
    <name type="common">Spreading-leaved earth moss</name>
    <name type="synonym">Physcomitrella patens</name>
    <dbReference type="NCBI Taxonomy" id="3218"/>
    <lineage>
        <taxon>Eukaryota</taxon>
        <taxon>Viridiplantae</taxon>
        <taxon>Streptophyta</taxon>
        <taxon>Embryophyta</taxon>
        <taxon>Bryophyta</taxon>
        <taxon>Bryophytina</taxon>
        <taxon>Bryopsida</taxon>
        <taxon>Funariidae</taxon>
        <taxon>Funariales</taxon>
        <taxon>Funariaceae</taxon>
        <taxon>Physcomitrium</taxon>
    </lineage>
</organism>
<feature type="compositionally biased region" description="Basic and acidic residues" evidence="6">
    <location>
        <begin position="2240"/>
        <end position="2249"/>
    </location>
</feature>
<feature type="compositionally biased region" description="Basic and acidic residues" evidence="6">
    <location>
        <begin position="916"/>
        <end position="928"/>
    </location>
</feature>
<feature type="compositionally biased region" description="Basic and acidic residues" evidence="6">
    <location>
        <begin position="2519"/>
        <end position="2534"/>
    </location>
</feature>
<dbReference type="Gramene" id="Pp3c10_25870V3.1">
    <property type="protein sequence ID" value="Pp3c10_25870V3.1"/>
    <property type="gene ID" value="Pp3c10_25870"/>
</dbReference>
<feature type="compositionally biased region" description="Polar residues" evidence="6">
    <location>
        <begin position="2341"/>
        <end position="2359"/>
    </location>
</feature>
<dbReference type="SUPFAM" id="SSF48371">
    <property type="entry name" value="ARM repeat"/>
    <property type="match status" value="1"/>
</dbReference>
<feature type="coiled-coil region" evidence="5">
    <location>
        <begin position="1741"/>
        <end position="1768"/>
    </location>
</feature>
<dbReference type="CDD" id="cd18042">
    <property type="entry name" value="DEXXQc_SETX"/>
    <property type="match status" value="1"/>
</dbReference>
<evidence type="ECO:0000313" key="11">
    <source>
        <dbReference type="EMBL" id="PNR47260.1"/>
    </source>
</evidence>
<keyword evidence="1" id="KW-0547">Nucleotide-binding</keyword>
<dbReference type="GO" id="GO:0005694">
    <property type="term" value="C:chromosome"/>
    <property type="evidence" value="ECO:0007669"/>
    <property type="project" value="UniProtKB-ARBA"/>
</dbReference>
<feature type="region of interest" description="Disordered" evidence="6">
    <location>
        <begin position="1000"/>
        <end position="1029"/>
    </location>
</feature>
<dbReference type="GO" id="GO:0016787">
    <property type="term" value="F:hydrolase activity"/>
    <property type="evidence" value="ECO:0007669"/>
    <property type="project" value="UniProtKB-KW"/>
</dbReference>
<dbReference type="SUPFAM" id="SSF52540">
    <property type="entry name" value="P-loop containing nucleoside triphosphate hydrolases"/>
    <property type="match status" value="1"/>
</dbReference>
<feature type="domain" description="Helicase SEN1 beta-barrel" evidence="10">
    <location>
        <begin position="1298"/>
        <end position="1399"/>
    </location>
</feature>
<dbReference type="FunCoup" id="A0A2K1K0G6">
    <property type="interactions" value="914"/>
</dbReference>
<dbReference type="InterPro" id="IPR041679">
    <property type="entry name" value="DNA2/NAM7-like_C"/>
</dbReference>
<feature type="compositionally biased region" description="Polar residues" evidence="6">
    <location>
        <begin position="2495"/>
        <end position="2516"/>
    </location>
</feature>
<feature type="compositionally biased region" description="Basic and acidic residues" evidence="6">
    <location>
        <begin position="2478"/>
        <end position="2494"/>
    </location>
</feature>
<evidence type="ECO:0000256" key="4">
    <source>
        <dbReference type="ARBA" id="ARBA00022840"/>
    </source>
</evidence>
<dbReference type="Proteomes" id="UP000006727">
    <property type="component" value="Chromosome 10"/>
</dbReference>
<dbReference type="Pfam" id="PF12726">
    <property type="entry name" value="SEN1_N"/>
    <property type="match status" value="1"/>
</dbReference>
<feature type="region of interest" description="Disordered" evidence="6">
    <location>
        <begin position="2419"/>
        <end position="2442"/>
    </location>
</feature>
<feature type="region of interest" description="Disordered" evidence="6">
    <location>
        <begin position="2463"/>
        <end position="2534"/>
    </location>
</feature>
<feature type="domain" description="Helicase Sen1 N-terminal" evidence="7">
    <location>
        <begin position="88"/>
        <end position="425"/>
    </location>
</feature>
<dbReference type="InterPro" id="IPR045055">
    <property type="entry name" value="DNA2/NAM7-like"/>
</dbReference>
<dbReference type="InterPro" id="IPR041677">
    <property type="entry name" value="DNA2/NAM7_AAA_11"/>
</dbReference>
<feature type="compositionally biased region" description="Basic and acidic residues" evidence="6">
    <location>
        <begin position="2329"/>
        <end position="2340"/>
    </location>
</feature>
<dbReference type="GO" id="GO:0005524">
    <property type="term" value="F:ATP binding"/>
    <property type="evidence" value="ECO:0007669"/>
    <property type="project" value="UniProtKB-KW"/>
</dbReference>
<dbReference type="CDD" id="cd18808">
    <property type="entry name" value="SF1_C_Upf1"/>
    <property type="match status" value="1"/>
</dbReference>
<dbReference type="KEGG" id="ppp:112287553"/>
<dbReference type="Pfam" id="PF23576">
    <property type="entry name" value="SEN1_barrel"/>
    <property type="match status" value="1"/>
</dbReference>
<sequence>MAHDVVARLVNRWEEIQDVSETETDDIVESEFRRLKENWFVDAFKLLQSAPQEEHCWCTFKSVMFPLLEPFSFYFESPNPQSDLHALWRRLCSELSECVNCVVLHHKAKEDYKRDYHEVHVEPLLSALQVLDEERVAFHLKSLMKIIQDGKYDSGKHTNEVITVMFEVLMFPSLLEDAEVSELFAPFLQYVEDSHDLALAKGPQYPGVYTLLVHSDQKVRRVAFKLVQSLEMIKDAQEMEAIAPLLEKIMHSLEFEEFESGTSGAGPRKLIVGEKKIMQSSQFGKSRSRVRFRRETLWLGLPNILERLQPAALDGIVERYSVFVSIVLNHVSEENSVFYNALKCLELLLCNLGYSFWLRTTFSPGVVRNTLVSQCFHSNEQRMHKSIFELFPPFLMSLETLQDAYERQRRRLLYFLLQQVPASRNFNLTMRWKARQVSFRIIYSGYIMEPPLPPWECAHVWGPPLVETLKDPNMHDSFRSAAFDLIQTILAADTSALAAFSRKSESSAHPWSHLWERCRDESDHELRAGSESSRDQDYWKILKKVSDTVFEGLEKWSCVPLLWVEVLGGVLAYPTSFYKSVLWAYGRIAIFDIPGSMKVLHLDVDSRVLRWEMPKGYDDQSDNDACENVVSVQKNSMQLISTFKRYADGFLGRLGTVLHHLTLEPWFAEPLLLLLMSSNPVWKEVAQKVLVQSGASSSLESGLKLLCSSETSISAVCNAVRHASKTLMNWPLENCERALSQLFFLGLKLLNVNQGSMETVGSSSSSSVLPKLWKILSATLWPLLGRTIMESKDLISGNHELMLTRMLQLLPFVCKHIPMAFRNALFGNLHPSRNSMNWFHEFLALGGLASRAVLRWWQNAACAIVDNLVQSGSLSSSLKDIISDFLKPECPLDEDQQRQLKSLIESSSASHSFARSGHDSPAFHKTSDLEGSTGIGPQMTAAVIDLDSEDEDADEDRQRQLRVVEVIDPKGLNSDVIDLERLDHVTSAMCGVSVKAHKDHDGKDRIDKEEEVEVEEEMEDEEEVEAEDPADNVPLASLFLKPQSVQTSRIVISQTRKSGGNRLGTLDKYVHRSLKLPTTCPVKKKRSVFQTKLRAAPLAPNYQIPPLISKQPTGNKEQVSAGKQPVVAESVHKNKPQVLADDTLSKPVGHALRDGAVLRELVMDDDDELTKALNARKLSMRDGMGKEKRKIMTLQMPGEQIRPSPLARPVPVRAPPPKMDMWYRQILCMDYFSTVGLECLWVEDRCETAPLTKIPSTFPSVEKYKEIFQPFLLEEFKAQLHNEYRELSLSDGKTCSVLRLMSLERVDEFQIGRFLADVGEDAARTWTESDLLLLTRYRLQINEPQSCHILAKVDRKPEREFRGTTTTIVLKLCMPLGNSRLQNAKKYLVVRSKWHLTRVMNLSTQLREFQALSAIGNLPLSRLVLCPSTSEKTNLLKNGTAGLKDLTAELGDRIKADYNESQVSAIAAAVGRQDIAAADHQLALVQGPPGTGKTRTIVGIVSALLAWEPQSSKTSDKNNQRVSTNARGGGAVRPSVSSSVALARAWQHAALALEISGGKENLSGKDKEATMNRGGCGKRRILVCAQSNAAVDELVARLCKDGIYGKHGDFFRPLLVRVGNVNSIHPASMDIFIDTLVGKRLAAEKNATSIDDNRQQKTVMLRRKLEEVIESIQVLEASHAKRCGGDTVSKDTPSGHSISPSGQDAKEFLATSAENENLDAETSKRVERVVQEGESAVQGKLNTLYSKRRQLSSELASAEKEEKLLRKEEWAKRQEMRRAVIREADVVLTTLSGSGADVYSACMETFVPVKKFGGRKDVPEDDFFSAVVIDEAGQALEPATLIPLQLLKQTHARCVLVGDPKQLPATVISQAAVKMGYATSMFERLQRAGYPVTMLSTQYRMHPEIRRFPSAHFYDNQLTDGLVEGSRKAPFHSEWCFAPYVFFDVVDGFSRTTNSNSLINDAEADAALNIYRFLLQRYPKETNSRSFSVITPYKQQLNVIQQRFIRSLGSAKALNIEFNTVDGYQGREVDILIFSTVRASDKPGIGFVADIRRMNVALTRARFSLWIVGNASALQQNSDWAALLSDAKMRQSYFPIKYPYSFQDGVNSKPLRPVSPPPGSPMHNLTSSEASTGITVSSELSHVVQNSTARAEHGKVKSNRGEVIDSLKPDIQPGRIEHTPLENESSSGAQTVGSHSKQLHPSAGKQTQNTTVGEPLILRHDSFVRDECNKQSRTSALGNKNDKDQHSDSLRALTIDTHSGRRGRSRVDVSGVQDSSSRSRKEVGSRRDSAKIETNDNERRNSENSQAIISEGGPGHNFELSNDIGLGPDKIKRSSSKEVRTGSSRAMNSAVPTVDVNQDSTRSSRESSRKTNVDRFDRNRSSSCDRGSMSHAVAYPDASLLSSEPCTDTRFDSCTSTSAIHGDGRRSPSGHGSTNSPLTTSSVVESEWELYMRRLREEKQIGNSIRDKRIDQVPNPGPDRRTNRTARSDLDLRTKQAQRSEVGLQNRQTGKPNSITRPRHAEKPDSSMRSHQIGKHDLHAQTTQAGKNFAVKRPPTHPPPNKKQKVAGEASGVPNIATGSTLDDILSGLGSLSRSQVIGTRVIDQPSTRKHTTHRP</sequence>
<dbReference type="InterPro" id="IPR027417">
    <property type="entry name" value="P-loop_NTPase"/>
</dbReference>
<dbReference type="InterPro" id="IPR056474">
    <property type="entry name" value="SEN1_barrel"/>
</dbReference>
<dbReference type="PANTHER" id="PTHR10887:SF495">
    <property type="entry name" value="HELICASE SENATAXIN ISOFORM X1-RELATED"/>
    <property type="match status" value="1"/>
</dbReference>
<protein>
    <submittedName>
        <fullName evidence="11 12">Uncharacterized protein</fullName>
    </submittedName>
</protein>
<feature type="compositionally biased region" description="Basic and acidic residues" evidence="6">
    <location>
        <begin position="2362"/>
        <end position="2380"/>
    </location>
</feature>
<feature type="compositionally biased region" description="Basic and acidic residues" evidence="6">
    <location>
        <begin position="2277"/>
        <end position="2302"/>
    </location>
</feature>
<reference evidence="12" key="3">
    <citation type="submission" date="2020-12" db="UniProtKB">
        <authorList>
            <consortium name="EnsemblPlants"/>
        </authorList>
    </citation>
    <scope>IDENTIFICATION</scope>
</reference>
<name>A0A2K1K0G6_PHYPA</name>
<evidence type="ECO:0000313" key="13">
    <source>
        <dbReference type="Proteomes" id="UP000006727"/>
    </source>
</evidence>
<dbReference type="InterPro" id="IPR016024">
    <property type="entry name" value="ARM-type_fold"/>
</dbReference>
<dbReference type="InterPro" id="IPR047187">
    <property type="entry name" value="SF1_C_Upf1"/>
</dbReference>
<evidence type="ECO:0000256" key="3">
    <source>
        <dbReference type="ARBA" id="ARBA00022806"/>
    </source>
</evidence>
<dbReference type="EnsemblPlants" id="Pp3c10_25870V3.1">
    <property type="protein sequence ID" value="Pp3c10_25870V3.1"/>
    <property type="gene ID" value="Pp3c10_25870"/>
</dbReference>
<dbReference type="STRING" id="3218.A0A2K1K0G6"/>
<keyword evidence="4" id="KW-0067">ATP-binding</keyword>
<dbReference type="InterPro" id="IPR024481">
    <property type="entry name" value="Helicase_Sen1_N"/>
</dbReference>
<dbReference type="PANTHER" id="PTHR10887">
    <property type="entry name" value="DNA2/NAM7 HELICASE FAMILY"/>
    <property type="match status" value="1"/>
</dbReference>
<dbReference type="Pfam" id="PF13086">
    <property type="entry name" value="AAA_11"/>
    <property type="match status" value="1"/>
</dbReference>
<dbReference type="EnsemblPlants" id="Pp3c10_25870V3.2">
    <property type="protein sequence ID" value="Pp3c10_25870V3.2"/>
    <property type="gene ID" value="Pp3c10_25870"/>
</dbReference>
<dbReference type="EMBL" id="ABEU02000010">
    <property type="protein sequence ID" value="PNR47260.1"/>
    <property type="molecule type" value="Genomic_DNA"/>
</dbReference>
<keyword evidence="3" id="KW-0347">Helicase</keyword>
<evidence type="ECO:0000259" key="7">
    <source>
        <dbReference type="Pfam" id="PF12726"/>
    </source>
</evidence>
<evidence type="ECO:0000256" key="1">
    <source>
        <dbReference type="ARBA" id="ARBA00022741"/>
    </source>
</evidence>
<dbReference type="Gramene" id="Pp3c10_25870V3.2">
    <property type="protein sequence ID" value="Pp3c10_25870V3.2"/>
    <property type="gene ID" value="Pp3c10_25870"/>
</dbReference>
<evidence type="ECO:0000259" key="10">
    <source>
        <dbReference type="Pfam" id="PF23576"/>
    </source>
</evidence>
<feature type="compositionally biased region" description="Basic and acidic residues" evidence="6">
    <location>
        <begin position="2150"/>
        <end position="2168"/>
    </location>
</feature>
<keyword evidence="5" id="KW-0175">Coiled coil</keyword>
<dbReference type="OrthoDB" id="6513042at2759"/>
<keyword evidence="13" id="KW-1185">Reference proteome</keyword>
<evidence type="ECO:0000256" key="2">
    <source>
        <dbReference type="ARBA" id="ARBA00022801"/>
    </source>
</evidence>
<dbReference type="GeneID" id="112287553"/>
<feature type="region of interest" description="Disordered" evidence="6">
    <location>
        <begin position="911"/>
        <end position="936"/>
    </location>
</feature>
<keyword evidence="2" id="KW-0378">Hydrolase</keyword>
<evidence type="ECO:0000256" key="6">
    <source>
        <dbReference type="SAM" id="MobiDB-lite"/>
    </source>
</evidence>
<feature type="region of interest" description="Disordered" evidence="6">
    <location>
        <begin position="2107"/>
        <end position="2214"/>
    </location>
</feature>
<feature type="region of interest" description="Disordered" evidence="6">
    <location>
        <begin position="2228"/>
        <end position="2389"/>
    </location>
</feature>
<dbReference type="Gene3D" id="3.40.50.300">
    <property type="entry name" value="P-loop containing nucleotide triphosphate hydrolases"/>
    <property type="match status" value="2"/>
</dbReference>
<feature type="region of interest" description="Disordered" evidence="6">
    <location>
        <begin position="1511"/>
        <end position="1531"/>
    </location>
</feature>
<evidence type="ECO:0000256" key="5">
    <source>
        <dbReference type="SAM" id="Coils"/>
    </source>
</evidence>
<feature type="domain" description="DNA2/NAM7 helicase-like C-terminal" evidence="9">
    <location>
        <begin position="1877"/>
        <end position="2071"/>
    </location>
</feature>
<dbReference type="PaxDb" id="3218-PP1S330_5V6.1"/>